<evidence type="ECO:0000256" key="8">
    <source>
        <dbReference type="SAM" id="Phobius"/>
    </source>
</evidence>
<evidence type="ECO:0000256" key="1">
    <source>
        <dbReference type="ARBA" id="ARBA00004162"/>
    </source>
</evidence>
<keyword evidence="5 8" id="KW-1133">Transmembrane helix</keyword>
<reference evidence="9" key="1">
    <citation type="submission" date="2019-11" db="EMBL/GenBank/DDBJ databases">
        <title>Description of Pedobacter sp. LMG 31464T.</title>
        <authorList>
            <person name="Carlier A."/>
            <person name="Qi S."/>
            <person name="Vandamme P."/>
        </authorList>
    </citation>
    <scope>NUCLEOTIDE SEQUENCE</scope>
    <source>
        <strain evidence="9">LMG 31464</strain>
    </source>
</reference>
<dbReference type="AlphaFoldDB" id="A0A923E210"/>
<keyword evidence="6 8" id="KW-0472">Membrane</keyword>
<dbReference type="PANTHER" id="PTHR30558:SF3">
    <property type="entry name" value="BIOPOLYMER TRANSPORT PROTEIN EXBD-RELATED"/>
    <property type="match status" value="1"/>
</dbReference>
<keyword evidence="7" id="KW-0813">Transport</keyword>
<accession>A0A923E210</accession>
<keyword evidence="3" id="KW-1003">Cell membrane</keyword>
<name>A0A923E210_9SPHI</name>
<protein>
    <submittedName>
        <fullName evidence="9">Biopolymer transporter ExbD</fullName>
    </submittedName>
</protein>
<dbReference type="PANTHER" id="PTHR30558">
    <property type="entry name" value="EXBD MEMBRANE COMPONENT OF PMF-DRIVEN MACROMOLECULE IMPORT SYSTEM"/>
    <property type="match status" value="1"/>
</dbReference>
<evidence type="ECO:0000313" key="9">
    <source>
        <dbReference type="EMBL" id="MBB2146017.1"/>
    </source>
</evidence>
<keyword evidence="10" id="KW-1185">Reference proteome</keyword>
<dbReference type="GO" id="GO:0022857">
    <property type="term" value="F:transmembrane transporter activity"/>
    <property type="evidence" value="ECO:0007669"/>
    <property type="project" value="InterPro"/>
</dbReference>
<sequence>MATLSIPQNGKAVKGRTKKPLPSVDLTAMVDLAFLLITFFMLTTSLSKMKALEIAKPVPQKQPIDFVDFPASRTMTILLGKNNQAVYYMGEAKNATMQMINLTTIKKQILSNKLMVAKTHTSDREKQMLVIIKPTNTSNYKNFVDIIDEMNISDIKSYAIDDKYIADQEKTFMKAKGI</sequence>
<organism evidence="9 10">
    <name type="scientific">Pedobacter planticolens</name>
    <dbReference type="NCBI Taxonomy" id="2679964"/>
    <lineage>
        <taxon>Bacteria</taxon>
        <taxon>Pseudomonadati</taxon>
        <taxon>Bacteroidota</taxon>
        <taxon>Sphingobacteriia</taxon>
        <taxon>Sphingobacteriales</taxon>
        <taxon>Sphingobacteriaceae</taxon>
        <taxon>Pedobacter</taxon>
    </lineage>
</organism>
<evidence type="ECO:0000256" key="7">
    <source>
        <dbReference type="RuleBase" id="RU003879"/>
    </source>
</evidence>
<dbReference type="Pfam" id="PF02472">
    <property type="entry name" value="ExbD"/>
    <property type="match status" value="1"/>
</dbReference>
<evidence type="ECO:0000256" key="4">
    <source>
        <dbReference type="ARBA" id="ARBA00022692"/>
    </source>
</evidence>
<evidence type="ECO:0000256" key="6">
    <source>
        <dbReference type="ARBA" id="ARBA00023136"/>
    </source>
</evidence>
<evidence type="ECO:0000256" key="2">
    <source>
        <dbReference type="ARBA" id="ARBA00005811"/>
    </source>
</evidence>
<comment type="subcellular location">
    <subcellularLocation>
        <location evidence="1">Cell membrane</location>
        <topology evidence="1">Single-pass membrane protein</topology>
    </subcellularLocation>
    <subcellularLocation>
        <location evidence="7">Cell membrane</location>
        <topology evidence="7">Single-pass type II membrane protein</topology>
    </subcellularLocation>
</comment>
<dbReference type="EMBL" id="WNXD01000002">
    <property type="protein sequence ID" value="MBB2146017.1"/>
    <property type="molecule type" value="Genomic_DNA"/>
</dbReference>
<dbReference type="RefSeq" id="WP_182922691.1">
    <property type="nucleotide sequence ID" value="NZ_WNXD01000002.1"/>
</dbReference>
<dbReference type="Proteomes" id="UP000601055">
    <property type="component" value="Unassembled WGS sequence"/>
</dbReference>
<gene>
    <name evidence="9" type="ORF">GM921_10995</name>
</gene>
<feature type="transmembrane region" description="Helical" evidence="8">
    <location>
        <begin position="26"/>
        <end position="46"/>
    </location>
</feature>
<keyword evidence="7" id="KW-0653">Protein transport</keyword>
<keyword evidence="4 7" id="KW-0812">Transmembrane</keyword>
<dbReference type="InterPro" id="IPR003400">
    <property type="entry name" value="ExbD"/>
</dbReference>
<dbReference type="GO" id="GO:0015031">
    <property type="term" value="P:protein transport"/>
    <property type="evidence" value="ECO:0007669"/>
    <property type="project" value="UniProtKB-KW"/>
</dbReference>
<comment type="similarity">
    <text evidence="2 7">Belongs to the ExbD/TolR family.</text>
</comment>
<evidence type="ECO:0000313" key="10">
    <source>
        <dbReference type="Proteomes" id="UP000601055"/>
    </source>
</evidence>
<evidence type="ECO:0000256" key="3">
    <source>
        <dbReference type="ARBA" id="ARBA00022475"/>
    </source>
</evidence>
<dbReference type="GO" id="GO:0005886">
    <property type="term" value="C:plasma membrane"/>
    <property type="evidence" value="ECO:0007669"/>
    <property type="project" value="UniProtKB-SubCell"/>
</dbReference>
<comment type="caution">
    <text evidence="9">The sequence shown here is derived from an EMBL/GenBank/DDBJ whole genome shotgun (WGS) entry which is preliminary data.</text>
</comment>
<proteinExistence type="inferred from homology"/>
<evidence type="ECO:0000256" key="5">
    <source>
        <dbReference type="ARBA" id="ARBA00022989"/>
    </source>
</evidence>